<dbReference type="Pfam" id="PF00067">
    <property type="entry name" value="p450"/>
    <property type="match status" value="1"/>
</dbReference>
<evidence type="ECO:0000256" key="2">
    <source>
        <dbReference type="ARBA" id="ARBA00022617"/>
    </source>
</evidence>
<keyword evidence="5 7" id="KW-0408">Iron</keyword>
<dbReference type="InterPro" id="IPR001128">
    <property type="entry name" value="Cyt_P450"/>
</dbReference>
<keyword evidence="4 7" id="KW-0560">Oxidoreductase</keyword>
<dbReference type="EMBL" id="GU564398">
    <property type="protein sequence ID" value="ADR01076.1"/>
    <property type="molecule type" value="Genomic_DNA"/>
</dbReference>
<evidence type="ECO:0000256" key="6">
    <source>
        <dbReference type="ARBA" id="ARBA00023033"/>
    </source>
</evidence>
<proteinExistence type="inferred from homology"/>
<evidence type="ECO:0000313" key="9">
    <source>
        <dbReference type="EMBL" id="ADR01076.1"/>
    </source>
</evidence>
<dbReference type="InterPro" id="IPR017972">
    <property type="entry name" value="Cyt_P450_CS"/>
</dbReference>
<evidence type="ECO:0000256" key="7">
    <source>
        <dbReference type="RuleBase" id="RU000461"/>
    </source>
</evidence>
<dbReference type="PANTHER" id="PTHR46696">
    <property type="entry name" value="P450, PUTATIVE (EUROFUNG)-RELATED"/>
    <property type="match status" value="1"/>
</dbReference>
<accession>E5DUH2</accession>
<dbReference type="GO" id="GO:0016705">
    <property type="term" value="F:oxidoreductase activity, acting on paired donors, with incorporation or reduction of molecular oxygen"/>
    <property type="evidence" value="ECO:0007669"/>
    <property type="project" value="InterPro"/>
</dbReference>
<protein>
    <submittedName>
        <fullName evidence="9">NocU</fullName>
    </submittedName>
</protein>
<evidence type="ECO:0000256" key="3">
    <source>
        <dbReference type="ARBA" id="ARBA00022723"/>
    </source>
</evidence>
<organism evidence="9">
    <name type="scientific">Nocardia sp. ATCC 202099</name>
    <dbReference type="NCBI Taxonomy" id="930400"/>
    <lineage>
        <taxon>Bacteria</taxon>
        <taxon>Bacillati</taxon>
        <taxon>Actinomycetota</taxon>
        <taxon>Actinomycetes</taxon>
        <taxon>Mycobacteriales</taxon>
        <taxon>Nocardiaceae</taxon>
        <taxon>Nocardia</taxon>
    </lineage>
</organism>
<dbReference type="InterPro" id="IPR036396">
    <property type="entry name" value="Cyt_P450_sf"/>
</dbReference>
<evidence type="ECO:0000256" key="8">
    <source>
        <dbReference type="SAM" id="MobiDB-lite"/>
    </source>
</evidence>
<dbReference type="PRINTS" id="PR00359">
    <property type="entry name" value="BP450"/>
</dbReference>
<dbReference type="GO" id="GO:0020037">
    <property type="term" value="F:heme binding"/>
    <property type="evidence" value="ECO:0007669"/>
    <property type="project" value="InterPro"/>
</dbReference>
<feature type="region of interest" description="Disordered" evidence="8">
    <location>
        <begin position="81"/>
        <end position="101"/>
    </location>
</feature>
<dbReference type="PROSITE" id="PS00086">
    <property type="entry name" value="CYTOCHROME_P450"/>
    <property type="match status" value="1"/>
</dbReference>
<gene>
    <name evidence="9" type="primary">nocU</name>
</gene>
<dbReference type="AlphaFoldDB" id="E5DUH2"/>
<dbReference type="SMR" id="E5DUH2"/>
<dbReference type="SUPFAM" id="SSF48264">
    <property type="entry name" value="Cytochrome P450"/>
    <property type="match status" value="1"/>
</dbReference>
<keyword evidence="6 7" id="KW-0503">Monooxygenase</keyword>
<dbReference type="GO" id="GO:0005506">
    <property type="term" value="F:iron ion binding"/>
    <property type="evidence" value="ECO:0007669"/>
    <property type="project" value="InterPro"/>
</dbReference>
<sequence>MTTTIPVEPVDLADAALVENPYPHYARLRGAGAPVRSSVWDCWFAATHAQCHAVFGDSRFSAVGQPMLRGLQAAVVSGARSYALPEPPPEPDASAHRAQGRRTTGRALSTGYVDGLWPGFAAACRELAADLAARPGPVDVVADYAIPLATRLLADLMAIADADLPAFRAWAESGYGPPADAADQRRIVRGIRELLARSAVGRLREPTQDFIGHLVANPGTLTGGGGVGEHLEFVLGTGLMISLVTHQGLVLSFGTLVDALARHPGQYARVRADRALVPGAVEEGLRYDPSTQALGRLARADVVIDGTPIPAGGLVLCLVGSANRDPAQWPDADTFDVGRDTRAAARHLTFGWGATSCLGAAMSRQAMSHMLAALVDAADAVTPSSGAVRFPEFMTRGYTALPVHLTPARSDG</sequence>
<reference evidence="9" key="1">
    <citation type="journal article" date="2010" name="Mol. Biosyst.">
        <title>Moving posttranslational modifications forward to biosynthesize the glycosylated thiopeptide nocathiacin I in Nocardia sp. ATCC202099.</title>
        <authorList>
            <person name="Ding Y."/>
            <person name="Yu Y."/>
            <person name="Pan H."/>
            <person name="Guo H."/>
            <person name="Li Y."/>
            <person name="Liu W."/>
        </authorList>
    </citation>
    <scope>NUCLEOTIDE SEQUENCE</scope>
    <source>
        <strain evidence="9">ATCC 202099</strain>
    </source>
</reference>
<name>E5DUH2_9NOCA</name>
<dbReference type="InterPro" id="IPR002397">
    <property type="entry name" value="Cyt_P450_B"/>
</dbReference>
<dbReference type="PANTHER" id="PTHR46696:SF6">
    <property type="entry name" value="P450, PUTATIVE (EUROFUNG)-RELATED"/>
    <property type="match status" value="1"/>
</dbReference>
<keyword evidence="3 7" id="KW-0479">Metal-binding</keyword>
<evidence type="ECO:0000256" key="5">
    <source>
        <dbReference type="ARBA" id="ARBA00023004"/>
    </source>
</evidence>
<comment type="similarity">
    <text evidence="1 7">Belongs to the cytochrome P450 family.</text>
</comment>
<evidence type="ECO:0000256" key="4">
    <source>
        <dbReference type="ARBA" id="ARBA00023002"/>
    </source>
</evidence>
<dbReference type="Gene3D" id="1.10.630.10">
    <property type="entry name" value="Cytochrome P450"/>
    <property type="match status" value="1"/>
</dbReference>
<evidence type="ECO:0000256" key="1">
    <source>
        <dbReference type="ARBA" id="ARBA00010617"/>
    </source>
</evidence>
<keyword evidence="2 7" id="KW-0349">Heme</keyword>
<dbReference type="GO" id="GO:0004497">
    <property type="term" value="F:monooxygenase activity"/>
    <property type="evidence" value="ECO:0007669"/>
    <property type="project" value="UniProtKB-KW"/>
</dbReference>